<name>A0ACC0AJT5_CATRO</name>
<dbReference type="Proteomes" id="UP001060085">
    <property type="component" value="Linkage Group LG06"/>
</dbReference>
<accession>A0ACC0AJT5</accession>
<dbReference type="EMBL" id="CM044706">
    <property type="protein sequence ID" value="KAI5660530.1"/>
    <property type="molecule type" value="Genomic_DNA"/>
</dbReference>
<gene>
    <name evidence="1" type="ORF">M9H77_29323</name>
</gene>
<evidence type="ECO:0000313" key="2">
    <source>
        <dbReference type="Proteomes" id="UP001060085"/>
    </source>
</evidence>
<proteinExistence type="predicted"/>
<comment type="caution">
    <text evidence="1">The sequence shown here is derived from an EMBL/GenBank/DDBJ whole genome shotgun (WGS) entry which is preliminary data.</text>
</comment>
<reference evidence="2" key="1">
    <citation type="journal article" date="2023" name="Nat. Plants">
        <title>Single-cell RNA sequencing provides a high-resolution roadmap for understanding the multicellular compartmentation of specialized metabolism.</title>
        <authorList>
            <person name="Sun S."/>
            <person name="Shen X."/>
            <person name="Li Y."/>
            <person name="Li Y."/>
            <person name="Wang S."/>
            <person name="Li R."/>
            <person name="Zhang H."/>
            <person name="Shen G."/>
            <person name="Guo B."/>
            <person name="Wei J."/>
            <person name="Xu J."/>
            <person name="St-Pierre B."/>
            <person name="Chen S."/>
            <person name="Sun C."/>
        </authorList>
    </citation>
    <scope>NUCLEOTIDE SEQUENCE [LARGE SCALE GENOMIC DNA]</scope>
</reference>
<protein>
    <submittedName>
        <fullName evidence="1">Uncharacterized protein</fullName>
    </submittedName>
</protein>
<evidence type="ECO:0000313" key="1">
    <source>
        <dbReference type="EMBL" id="KAI5660530.1"/>
    </source>
</evidence>
<keyword evidence="2" id="KW-1185">Reference proteome</keyword>
<organism evidence="1 2">
    <name type="scientific">Catharanthus roseus</name>
    <name type="common">Madagascar periwinkle</name>
    <name type="synonym">Vinca rosea</name>
    <dbReference type="NCBI Taxonomy" id="4058"/>
    <lineage>
        <taxon>Eukaryota</taxon>
        <taxon>Viridiplantae</taxon>
        <taxon>Streptophyta</taxon>
        <taxon>Embryophyta</taxon>
        <taxon>Tracheophyta</taxon>
        <taxon>Spermatophyta</taxon>
        <taxon>Magnoliopsida</taxon>
        <taxon>eudicotyledons</taxon>
        <taxon>Gunneridae</taxon>
        <taxon>Pentapetalae</taxon>
        <taxon>asterids</taxon>
        <taxon>lamiids</taxon>
        <taxon>Gentianales</taxon>
        <taxon>Apocynaceae</taxon>
        <taxon>Rauvolfioideae</taxon>
        <taxon>Vinceae</taxon>
        <taxon>Catharanthinae</taxon>
        <taxon>Catharanthus</taxon>
    </lineage>
</organism>
<sequence length="372" mass="40982">MKIKATVSLLLLSTFHVAVSLYDGLLPNGNFEKGPKKSQMKGTKVIDPHAIPNWEISGYVEYIKSGQKQGDMLLIVPEGAFAVRLGDEASIKTRIKVTKGRFYALSFSAARTCAQEEKLNVSVSPNSEPQDWGILPMQTMYSSDGWDSYSWGFKAQNEEIEITIHNPGTEKDQACGPLIDSVALKTLHLPKFTRGNMLKNGNFEEGPYIFPNTTWGALIPPHIEDDHSPLPGWIIESLKAVKYIDSDHFTVPEGKRAVELVAGRESALAQVVRTIPGKLYVLEFSVGDANNACEGSMLIEAFAGKITIQVPYTSRGKGGFKKARLRFTAISTRTRVRFLSTNYHTKNDNSGSLCGPVIDDVRLVGVRKSSRS</sequence>